<accession>A0A6B8K8G9</accession>
<dbReference type="EMBL" id="CP046052">
    <property type="protein sequence ID" value="QGM44306.1"/>
    <property type="molecule type" value="Genomic_DNA"/>
</dbReference>
<dbReference type="OrthoDB" id="7301450at2"/>
<dbReference type="Proteomes" id="UP000309061">
    <property type="component" value="Chromosome"/>
</dbReference>
<keyword evidence="2" id="KW-0472">Membrane</keyword>
<evidence type="ECO:0000256" key="2">
    <source>
        <dbReference type="SAM" id="Phobius"/>
    </source>
</evidence>
<feature type="transmembrane region" description="Helical" evidence="2">
    <location>
        <begin position="127"/>
        <end position="144"/>
    </location>
</feature>
<evidence type="ECO:0000256" key="1">
    <source>
        <dbReference type="SAM" id="MobiDB-lite"/>
    </source>
</evidence>
<feature type="domain" description="DUF2061" evidence="3">
    <location>
        <begin position="175"/>
        <end position="226"/>
    </location>
</feature>
<dbReference type="KEGG" id="mhey:H2LOC_000520"/>
<feature type="region of interest" description="Disordered" evidence="1">
    <location>
        <begin position="62"/>
        <end position="81"/>
    </location>
</feature>
<feature type="transmembrane region" description="Helical" evidence="2">
    <location>
        <begin position="16"/>
        <end position="47"/>
    </location>
</feature>
<evidence type="ECO:0000313" key="5">
    <source>
        <dbReference type="Proteomes" id="UP000309061"/>
    </source>
</evidence>
<sequence>MLQIHHRDAGGDIASLAAACAVAALAAVALEAAFAPAVMLGAAAALAPRRLARLRRRQRAPAPALARAPSVSIGSTPDSVETGQAPQFSFAGLKFGRSAMKTVTFRVIASGLDFGWNYFLLGEVATAAGLSAVSLGAAPLFYFLHETAWNHFRSDQRASARIEATGTQVPVTRAMAKTITYRTFATISEFGTNFAVVRDVGLAAELSAFGFFAGPFVYLAHEKAWDYYGKAKPEAGAAPPPAPRLLTAP</sequence>
<keyword evidence="2" id="KW-1133">Transmembrane helix</keyword>
<proteinExistence type="predicted"/>
<dbReference type="Pfam" id="PF09834">
    <property type="entry name" value="DUF2061"/>
    <property type="match status" value="2"/>
</dbReference>
<feature type="compositionally biased region" description="Polar residues" evidence="1">
    <location>
        <begin position="72"/>
        <end position="81"/>
    </location>
</feature>
<name>A0A6B8K8G9_9HYPH</name>
<keyword evidence="5" id="KW-1185">Reference proteome</keyword>
<dbReference type="AlphaFoldDB" id="A0A6B8K8G9"/>
<feature type="domain" description="DUF2061" evidence="3">
    <location>
        <begin position="100"/>
        <end position="150"/>
    </location>
</feature>
<dbReference type="RefSeq" id="WP_136494612.1">
    <property type="nucleotide sequence ID" value="NZ_CP046052.1"/>
</dbReference>
<dbReference type="InterPro" id="IPR018638">
    <property type="entry name" value="DUF2061_membrane"/>
</dbReference>
<evidence type="ECO:0000259" key="3">
    <source>
        <dbReference type="Pfam" id="PF09834"/>
    </source>
</evidence>
<gene>
    <name evidence="4" type="ORF">H2LOC_000520</name>
</gene>
<evidence type="ECO:0000313" key="4">
    <source>
        <dbReference type="EMBL" id="QGM44306.1"/>
    </source>
</evidence>
<reference evidence="4 5" key="1">
    <citation type="submission" date="2019-11" db="EMBL/GenBank/DDBJ databases">
        <title>The genome sequence of Methylocystis heyeri.</title>
        <authorList>
            <person name="Oshkin I.Y."/>
            <person name="Miroshnikov K."/>
            <person name="Dedysh S.N."/>
        </authorList>
    </citation>
    <scope>NUCLEOTIDE SEQUENCE [LARGE SCALE GENOMIC DNA]</scope>
    <source>
        <strain evidence="4 5">H2</strain>
    </source>
</reference>
<organism evidence="4 5">
    <name type="scientific">Methylocystis heyeri</name>
    <dbReference type="NCBI Taxonomy" id="391905"/>
    <lineage>
        <taxon>Bacteria</taxon>
        <taxon>Pseudomonadati</taxon>
        <taxon>Pseudomonadota</taxon>
        <taxon>Alphaproteobacteria</taxon>
        <taxon>Hyphomicrobiales</taxon>
        <taxon>Methylocystaceae</taxon>
        <taxon>Methylocystis</taxon>
    </lineage>
</organism>
<keyword evidence="2" id="KW-0812">Transmembrane</keyword>
<protein>
    <submittedName>
        <fullName evidence="4">DUF2061 domain-containing protein</fullName>
    </submittedName>
</protein>